<organism evidence="1 2">
    <name type="scientific">Prunus dulcis</name>
    <name type="common">Almond</name>
    <name type="synonym">Amygdalus dulcis</name>
    <dbReference type="NCBI Taxonomy" id="3755"/>
    <lineage>
        <taxon>Eukaryota</taxon>
        <taxon>Viridiplantae</taxon>
        <taxon>Streptophyta</taxon>
        <taxon>Embryophyta</taxon>
        <taxon>Tracheophyta</taxon>
        <taxon>Spermatophyta</taxon>
        <taxon>Magnoliopsida</taxon>
        <taxon>eudicotyledons</taxon>
        <taxon>Gunneridae</taxon>
        <taxon>Pentapetalae</taxon>
        <taxon>rosids</taxon>
        <taxon>fabids</taxon>
        <taxon>Rosales</taxon>
        <taxon>Rosaceae</taxon>
        <taxon>Amygdaloideae</taxon>
        <taxon>Amygdaleae</taxon>
        <taxon>Prunus</taxon>
    </lineage>
</organism>
<dbReference type="Gramene" id="VVA21911">
    <property type="protein sequence ID" value="VVA21911"/>
    <property type="gene ID" value="Prudul26B024758"/>
</dbReference>
<dbReference type="InterPro" id="IPR037069">
    <property type="entry name" value="AcylCoA_DH/ox_N_sf"/>
</dbReference>
<reference evidence="2" key="1">
    <citation type="journal article" date="2020" name="Plant J.">
        <title>Transposons played a major role in the diversification between the closely related almond and peach genomes: results from the almond genome sequence.</title>
        <authorList>
            <person name="Alioto T."/>
            <person name="Alexiou K.G."/>
            <person name="Bardil A."/>
            <person name="Barteri F."/>
            <person name="Castanera R."/>
            <person name="Cruz F."/>
            <person name="Dhingra A."/>
            <person name="Duval H."/>
            <person name="Fernandez I Marti A."/>
            <person name="Frias L."/>
            <person name="Galan B."/>
            <person name="Garcia J.L."/>
            <person name="Howad W."/>
            <person name="Gomez-Garrido J."/>
            <person name="Gut M."/>
            <person name="Julca I."/>
            <person name="Morata J."/>
            <person name="Puigdomenech P."/>
            <person name="Ribeca P."/>
            <person name="Rubio Cabetas M.J."/>
            <person name="Vlasova A."/>
            <person name="Wirthensohn M."/>
            <person name="Garcia-Mas J."/>
            <person name="Gabaldon T."/>
            <person name="Casacuberta J.M."/>
            <person name="Arus P."/>
        </authorList>
    </citation>
    <scope>NUCLEOTIDE SEQUENCE [LARGE SCALE GENOMIC DNA]</scope>
    <source>
        <strain evidence="2">cv. Texas</strain>
    </source>
</reference>
<dbReference type="PANTHER" id="PTHR10909">
    <property type="entry name" value="ELECTRON TRANSPORT OXIDOREDUCTASE"/>
    <property type="match status" value="1"/>
</dbReference>
<dbReference type="Gene3D" id="1.10.540.10">
    <property type="entry name" value="Acyl-CoA dehydrogenase/oxidase, N-terminal domain"/>
    <property type="match status" value="1"/>
</dbReference>
<dbReference type="Gene3D" id="2.40.110.10">
    <property type="entry name" value="Butyryl-CoA Dehydrogenase, subunit A, domain 2"/>
    <property type="match status" value="1"/>
</dbReference>
<evidence type="ECO:0000313" key="1">
    <source>
        <dbReference type="EMBL" id="VVA21911.1"/>
    </source>
</evidence>
<dbReference type="GO" id="GO:0033540">
    <property type="term" value="P:fatty acid beta-oxidation using acyl-CoA oxidase"/>
    <property type="evidence" value="ECO:0007669"/>
    <property type="project" value="TreeGrafter"/>
</dbReference>
<dbReference type="InterPro" id="IPR046373">
    <property type="entry name" value="Acyl-CoA_Oxase/DH_mid-dom_sf"/>
</dbReference>
<dbReference type="AlphaFoldDB" id="A0A5E4F5J4"/>
<dbReference type="GO" id="GO:0055088">
    <property type="term" value="P:lipid homeostasis"/>
    <property type="evidence" value="ECO:0007669"/>
    <property type="project" value="TreeGrafter"/>
</dbReference>
<proteinExistence type="predicted"/>
<dbReference type="EMBL" id="CABIKO010000055">
    <property type="protein sequence ID" value="VVA21911.1"/>
    <property type="molecule type" value="Genomic_DNA"/>
</dbReference>
<name>A0A5E4F5J4_PRUDU</name>
<dbReference type="GO" id="GO:0005504">
    <property type="term" value="F:fatty acid binding"/>
    <property type="evidence" value="ECO:0007669"/>
    <property type="project" value="TreeGrafter"/>
</dbReference>
<dbReference type="PANTHER" id="PTHR10909:SF352">
    <property type="entry name" value="ACYL-COENZYME A OXIDASE-LIKE PROTEIN"/>
    <property type="match status" value="1"/>
</dbReference>
<dbReference type="GO" id="GO:0071949">
    <property type="term" value="F:FAD binding"/>
    <property type="evidence" value="ECO:0007669"/>
    <property type="project" value="InterPro"/>
</dbReference>
<protein>
    <submittedName>
        <fullName evidence="1">PREDICTED: acyl-coenzyme A oxidase</fullName>
    </submittedName>
</protein>
<sequence>MDRVTWRTQVLSNHLNQPSMSSPLSPNPCVGFSPPELSEPFEFDTKEMRKLLDAHNLEDRDWLFGLMKQSKPFNPREAGGRVFVSPDYNQSMEQQREMTMKRIAYLLDRGVFEGWLTEKGVEAELRKLALHEVIGIYDHSLSVKLGVHFFLWGGAIQFFGTKRHHDKWLRDTENYTIKGCFAMSELGHGSNVRGIETVTTYDSNTGEF</sequence>
<accession>A0A5E4F5J4</accession>
<dbReference type="Proteomes" id="UP000327085">
    <property type="component" value="Chromosome 7"/>
</dbReference>
<dbReference type="InterPro" id="IPR012258">
    <property type="entry name" value="Acyl-CoA_oxidase"/>
</dbReference>
<dbReference type="GO" id="GO:0005777">
    <property type="term" value="C:peroxisome"/>
    <property type="evidence" value="ECO:0007669"/>
    <property type="project" value="InterPro"/>
</dbReference>
<dbReference type="GO" id="GO:0003997">
    <property type="term" value="F:acyl-CoA oxidase activity"/>
    <property type="evidence" value="ECO:0007669"/>
    <property type="project" value="InterPro"/>
</dbReference>
<dbReference type="SUPFAM" id="SSF56645">
    <property type="entry name" value="Acyl-CoA dehydrogenase NM domain-like"/>
    <property type="match status" value="1"/>
</dbReference>
<dbReference type="InParanoid" id="A0A5E4F5J4"/>
<dbReference type="InterPro" id="IPR009100">
    <property type="entry name" value="AcylCoA_DH/oxidase_NM_dom_sf"/>
</dbReference>
<feature type="non-terminal residue" evidence="1">
    <location>
        <position position="208"/>
    </location>
</feature>
<evidence type="ECO:0000313" key="2">
    <source>
        <dbReference type="Proteomes" id="UP000327085"/>
    </source>
</evidence>
<dbReference type="OMA" id="WNDGFRR"/>
<gene>
    <name evidence="1" type="ORF">ALMOND_2B024758</name>
</gene>